<feature type="signal peptide" evidence="1">
    <location>
        <begin position="1"/>
        <end position="22"/>
    </location>
</feature>
<geneLocation type="plasmid" evidence="2 3">
    <name>pFMC</name>
</geneLocation>
<keyword evidence="3" id="KW-1185">Reference proteome</keyword>
<dbReference type="Proteomes" id="UP000001319">
    <property type="component" value="Plasmid pFMC"/>
</dbReference>
<dbReference type="KEGG" id="fma:FMG_P0116"/>
<dbReference type="EMBL" id="AP008972">
    <property type="protein sequence ID" value="BAG09165.1"/>
    <property type="molecule type" value="Genomic_DNA"/>
</dbReference>
<proteinExistence type="predicted"/>
<dbReference type="RefSeq" id="WP_012289928.1">
    <property type="nucleotide sequence ID" value="NC_010371.1"/>
</dbReference>
<organism evidence="2 3">
    <name type="scientific">Finegoldia magna (strain ATCC 29328 / DSM 20472 / WAL 2508)</name>
    <name type="common">Peptostreptococcus magnus</name>
    <dbReference type="NCBI Taxonomy" id="334413"/>
    <lineage>
        <taxon>Bacteria</taxon>
        <taxon>Bacillati</taxon>
        <taxon>Bacillota</taxon>
        <taxon>Tissierellia</taxon>
        <taxon>Tissierellales</taxon>
        <taxon>Peptoniphilaceae</taxon>
        <taxon>Finegoldia</taxon>
    </lineage>
</organism>
<accession>B0S4H4</accession>
<name>B0S4H4_FINM2</name>
<keyword evidence="2" id="KW-0614">Plasmid</keyword>
<feature type="chain" id="PRO_5002755272" description="Lipoprotein" evidence="1">
    <location>
        <begin position="23"/>
        <end position="219"/>
    </location>
</feature>
<dbReference type="AlphaFoldDB" id="B0S4H4"/>
<evidence type="ECO:0000313" key="3">
    <source>
        <dbReference type="Proteomes" id="UP000001319"/>
    </source>
</evidence>
<reference evidence="2 3" key="1">
    <citation type="journal article" date="2008" name="DNA Res.">
        <title>Complete genome sequence of Finegoldia magna, an anaerobic opportunistic pathogen.</title>
        <authorList>
            <person name="Goto T."/>
            <person name="Yamashita A."/>
            <person name="Hirakawa H."/>
            <person name="Matsutani M."/>
            <person name="Todo K."/>
            <person name="Ohshima K."/>
            <person name="Toh H."/>
            <person name="Miyamoto K."/>
            <person name="Kuhara S."/>
            <person name="Hattori M."/>
            <person name="Shimizu T."/>
            <person name="Akimoto S."/>
        </authorList>
    </citation>
    <scope>NUCLEOTIDE SEQUENCE [LARGE SCALE GENOMIC DNA]</scope>
    <source>
        <strain evidence="3">ATCC 29328 / DSM 20472 / WAL 2508</strain>
        <plasmid evidence="2 3">pFMC</plasmid>
    </source>
</reference>
<evidence type="ECO:0000256" key="1">
    <source>
        <dbReference type="SAM" id="SignalP"/>
    </source>
</evidence>
<keyword evidence="1" id="KW-0732">Signal</keyword>
<sequence>MKIKKIFLIILALLTLSSCNKANTDILQEKTTRKQKEITMKDKSLEEIKEDDINKIIEKQDKLLKRTDVNKELKGKDLIFFKSENIVEYVIEESKSKGLHDLKEISHEEKQKGKTFNKNLNKFMESFNNVKLKKQENIFSDLELKDKVNKDKKYIFFSFYVIEKSIAYQIELGIDENDNIIYKVNNQKRPSAMLGESGVFTAKKNTYSNMLKILGGKNE</sequence>
<gene>
    <name evidence="2" type="ordered locus">FMG_P0116</name>
</gene>
<dbReference type="PROSITE" id="PS51257">
    <property type="entry name" value="PROKAR_LIPOPROTEIN"/>
    <property type="match status" value="1"/>
</dbReference>
<evidence type="ECO:0000313" key="2">
    <source>
        <dbReference type="EMBL" id="BAG09165.1"/>
    </source>
</evidence>
<protein>
    <recommendedName>
        <fullName evidence="4">Lipoprotein</fullName>
    </recommendedName>
</protein>
<dbReference type="HOGENOM" id="CLU_1259866_0_0_9"/>
<evidence type="ECO:0008006" key="4">
    <source>
        <dbReference type="Google" id="ProtNLM"/>
    </source>
</evidence>